<dbReference type="AlphaFoldDB" id="A0A841I2E1"/>
<sequence>MRYLVIEGLEGELARAEWGEHLLDLPLEWLPKDVAEGDVLRVERTRSGTLRFVRDAEEGAGRLAASREALADLNRDDPGGDIQL</sequence>
<reference evidence="1 2" key="1">
    <citation type="submission" date="2020-08" db="EMBL/GenBank/DDBJ databases">
        <title>Genomic Encyclopedia of Type Strains, Phase IV (KMG-IV): sequencing the most valuable type-strain genomes for metagenomic binning, comparative biology and taxonomic classification.</title>
        <authorList>
            <person name="Goeker M."/>
        </authorList>
    </citation>
    <scope>NUCLEOTIDE SEQUENCE [LARGE SCALE GENOMIC DNA]</scope>
    <source>
        <strain evidence="1 2">DSM 21458</strain>
    </source>
</reference>
<dbReference type="InterPro" id="IPR021377">
    <property type="entry name" value="DUF3006"/>
</dbReference>
<dbReference type="Proteomes" id="UP000569951">
    <property type="component" value="Unassembled WGS sequence"/>
</dbReference>
<organism evidence="1 2">
    <name type="scientific">Deinobacterium chartae</name>
    <dbReference type="NCBI Taxonomy" id="521158"/>
    <lineage>
        <taxon>Bacteria</taxon>
        <taxon>Thermotogati</taxon>
        <taxon>Deinococcota</taxon>
        <taxon>Deinococci</taxon>
        <taxon>Deinococcales</taxon>
        <taxon>Deinococcaceae</taxon>
        <taxon>Deinobacterium</taxon>
    </lineage>
</organism>
<protein>
    <recommendedName>
        <fullName evidence="3">DUF3006 domain-containing protein</fullName>
    </recommendedName>
</protein>
<dbReference type="Pfam" id="PF11213">
    <property type="entry name" value="DUF3006"/>
    <property type="match status" value="1"/>
</dbReference>
<name>A0A841I2E1_9DEIO</name>
<gene>
    <name evidence="1" type="ORF">HNR42_002014</name>
</gene>
<dbReference type="RefSeq" id="WP_183987117.1">
    <property type="nucleotide sequence ID" value="NZ_JACHHG010000006.1"/>
</dbReference>
<keyword evidence="2" id="KW-1185">Reference proteome</keyword>
<accession>A0A841I2E1</accession>
<evidence type="ECO:0000313" key="2">
    <source>
        <dbReference type="Proteomes" id="UP000569951"/>
    </source>
</evidence>
<evidence type="ECO:0008006" key="3">
    <source>
        <dbReference type="Google" id="ProtNLM"/>
    </source>
</evidence>
<evidence type="ECO:0000313" key="1">
    <source>
        <dbReference type="EMBL" id="MBB6098580.1"/>
    </source>
</evidence>
<comment type="caution">
    <text evidence="1">The sequence shown here is derived from an EMBL/GenBank/DDBJ whole genome shotgun (WGS) entry which is preliminary data.</text>
</comment>
<dbReference type="EMBL" id="JACHHG010000006">
    <property type="protein sequence ID" value="MBB6098580.1"/>
    <property type="molecule type" value="Genomic_DNA"/>
</dbReference>
<proteinExistence type="predicted"/>